<reference evidence="1 2" key="1">
    <citation type="submission" date="2016-01" db="EMBL/GenBank/DDBJ databases">
        <title>High potential of lignocellulose degradation of a new Verrucomicrobia species.</title>
        <authorList>
            <person name="Wang Y."/>
            <person name="Shi Y."/>
            <person name="Qiu Z."/>
            <person name="Liu S."/>
            <person name="Yang H."/>
        </authorList>
    </citation>
    <scope>NUCLEOTIDE SEQUENCE [LARGE SCALE GENOMIC DNA]</scope>
    <source>
        <strain evidence="1 2">TSB47</strain>
    </source>
</reference>
<dbReference type="EMBL" id="LRRQ01000080">
    <property type="protein sequence ID" value="OAM89720.1"/>
    <property type="molecule type" value="Genomic_DNA"/>
</dbReference>
<dbReference type="Proteomes" id="UP000078486">
    <property type="component" value="Unassembled WGS sequence"/>
</dbReference>
<comment type="caution">
    <text evidence="1">The sequence shown here is derived from an EMBL/GenBank/DDBJ whole genome shotgun (WGS) entry which is preliminary data.</text>
</comment>
<organism evidence="1 2">
    <name type="scientific">Termitidicoccus mucosus</name>
    <dbReference type="NCBI Taxonomy" id="1184151"/>
    <lineage>
        <taxon>Bacteria</taxon>
        <taxon>Pseudomonadati</taxon>
        <taxon>Verrucomicrobiota</taxon>
        <taxon>Opitutia</taxon>
        <taxon>Opitutales</taxon>
        <taxon>Opitutaceae</taxon>
        <taxon>Termitidicoccus</taxon>
    </lineage>
</organism>
<dbReference type="AlphaFoldDB" id="A0A178IIH9"/>
<evidence type="ECO:0000313" key="2">
    <source>
        <dbReference type="Proteomes" id="UP000078486"/>
    </source>
</evidence>
<keyword evidence="2" id="KW-1185">Reference proteome</keyword>
<name>A0A178IIH9_9BACT</name>
<evidence type="ECO:0000313" key="1">
    <source>
        <dbReference type="EMBL" id="OAM89720.1"/>
    </source>
</evidence>
<protein>
    <recommendedName>
        <fullName evidence="3">ApaG domain-containing protein</fullName>
    </recommendedName>
</protein>
<gene>
    <name evidence="1" type="ORF">AW736_11910</name>
</gene>
<dbReference type="STRING" id="1184151.AW736_11910"/>
<sequence length="147" mass="16354">MTPEVLLGLLDRAKSFRLVADQYPEAVQQIEHAAPGDVTLYRDFRITVEEVFRFDPEDTLVFKLRLENAGESEVVYQPQRLAARVGQNVYHASITDASGIIPPQASATGYFAITGTPNGGRANISIKNRFSIIVPRVERDVKLILPE</sequence>
<evidence type="ECO:0008006" key="3">
    <source>
        <dbReference type="Google" id="ProtNLM"/>
    </source>
</evidence>
<proteinExistence type="predicted"/>
<accession>A0A178IIH9</accession>